<gene>
    <name evidence="2" type="ORF">HNQ37_000546</name>
</gene>
<evidence type="ECO:0000259" key="1">
    <source>
        <dbReference type="Pfam" id="PF00535"/>
    </source>
</evidence>
<proteinExistence type="predicted"/>
<protein>
    <submittedName>
        <fullName evidence="2">GT2 family glycosyltransferase</fullName>
    </submittedName>
</protein>
<dbReference type="AlphaFoldDB" id="A0A841C5Q1"/>
<dbReference type="EMBL" id="JACHHV010000006">
    <property type="protein sequence ID" value="MBB5887674.1"/>
    <property type="molecule type" value="Genomic_DNA"/>
</dbReference>
<dbReference type="Gene3D" id="3.90.550.10">
    <property type="entry name" value="Spore Coat Polysaccharide Biosynthesis Protein SpsA, Chain A"/>
    <property type="match status" value="1"/>
</dbReference>
<evidence type="ECO:0000313" key="3">
    <source>
        <dbReference type="Proteomes" id="UP000562464"/>
    </source>
</evidence>
<dbReference type="PANTHER" id="PTHR43179:SF7">
    <property type="entry name" value="RHAMNOSYLTRANSFERASE WBBL"/>
    <property type="match status" value="1"/>
</dbReference>
<sequence length="280" mass="31734">MSETLDISVVIPFKDKPELTIKAIETFRAYGPSVREVLLISNNSSKESLTKLSRLIEGLRNIKILEYNIPFNYQKINNWAISKSTGKFILMMNNDIELDENSNGLIEKMYYFAKDSAVGICGATLLYGDKKHIQHAGVFLHPEGMADHMYVKKKYSSAVNKAGTIEFPYDVQKNIKMTAVTGAFQLIEKSKFDSVNGFDERFIIGGGDVDLCIRLNKKGYQTWFIGGGYLIHKESMSRRFTPIPYSDFYYSYLSYINGYDVNVGDPFLPEITKKIIINGA</sequence>
<dbReference type="RefSeq" id="WP_183539062.1">
    <property type="nucleotide sequence ID" value="NZ_JACHHV010000006.1"/>
</dbReference>
<dbReference type="PANTHER" id="PTHR43179">
    <property type="entry name" value="RHAMNOSYLTRANSFERASE WBBL"/>
    <property type="match status" value="1"/>
</dbReference>
<dbReference type="Proteomes" id="UP000562464">
    <property type="component" value="Unassembled WGS sequence"/>
</dbReference>
<keyword evidence="3" id="KW-1185">Reference proteome</keyword>
<evidence type="ECO:0000313" key="2">
    <source>
        <dbReference type="EMBL" id="MBB5887674.1"/>
    </source>
</evidence>
<feature type="domain" description="Glycosyltransferase 2-like" evidence="1">
    <location>
        <begin position="8"/>
        <end position="136"/>
    </location>
</feature>
<comment type="caution">
    <text evidence="2">The sequence shown here is derived from an EMBL/GenBank/DDBJ whole genome shotgun (WGS) entry which is preliminary data.</text>
</comment>
<dbReference type="InterPro" id="IPR029044">
    <property type="entry name" value="Nucleotide-diphossugar_trans"/>
</dbReference>
<dbReference type="InterPro" id="IPR001173">
    <property type="entry name" value="Glyco_trans_2-like"/>
</dbReference>
<organism evidence="2 3">
    <name type="scientific">Lactovum miscens</name>
    <dbReference type="NCBI Taxonomy" id="190387"/>
    <lineage>
        <taxon>Bacteria</taxon>
        <taxon>Bacillati</taxon>
        <taxon>Bacillota</taxon>
        <taxon>Bacilli</taxon>
        <taxon>Lactobacillales</taxon>
        <taxon>Streptococcaceae</taxon>
        <taxon>Lactovum</taxon>
    </lineage>
</organism>
<dbReference type="SUPFAM" id="SSF53448">
    <property type="entry name" value="Nucleotide-diphospho-sugar transferases"/>
    <property type="match status" value="1"/>
</dbReference>
<keyword evidence="2" id="KW-0808">Transferase</keyword>
<dbReference type="Pfam" id="PF00535">
    <property type="entry name" value="Glycos_transf_2"/>
    <property type="match status" value="1"/>
</dbReference>
<accession>A0A841C5Q1</accession>
<name>A0A841C5Q1_9LACT</name>
<reference evidence="2 3" key="1">
    <citation type="submission" date="2020-08" db="EMBL/GenBank/DDBJ databases">
        <title>Genomic Encyclopedia of Type Strains, Phase IV (KMG-IV): sequencing the most valuable type-strain genomes for metagenomic binning, comparative biology and taxonomic classification.</title>
        <authorList>
            <person name="Goeker M."/>
        </authorList>
    </citation>
    <scope>NUCLEOTIDE SEQUENCE [LARGE SCALE GENOMIC DNA]</scope>
    <source>
        <strain evidence="2 3">DSM 14925</strain>
    </source>
</reference>
<dbReference type="GO" id="GO:0016740">
    <property type="term" value="F:transferase activity"/>
    <property type="evidence" value="ECO:0007669"/>
    <property type="project" value="UniProtKB-KW"/>
</dbReference>